<dbReference type="EMBL" id="JBHUCX010000092">
    <property type="protein sequence ID" value="MFD1677291.1"/>
    <property type="molecule type" value="Genomic_DNA"/>
</dbReference>
<keyword evidence="9" id="KW-1185">Reference proteome</keyword>
<dbReference type="SUPFAM" id="SSF53271">
    <property type="entry name" value="PRTase-like"/>
    <property type="match status" value="1"/>
</dbReference>
<dbReference type="PANTHER" id="PTHR19278:SF9">
    <property type="entry name" value="URIDINE 5'-MONOPHOSPHATE SYNTHASE"/>
    <property type="match status" value="1"/>
</dbReference>
<dbReference type="InterPro" id="IPR023031">
    <property type="entry name" value="OPRT"/>
</dbReference>
<feature type="binding site" evidence="6">
    <location>
        <position position="108"/>
    </location>
    <ligand>
        <name>5-phospho-alpha-D-ribose 1-diphosphate</name>
        <dbReference type="ChEBI" id="CHEBI:58017"/>
        <note>ligand shared between dimeric partners</note>
    </ligand>
</feature>
<accession>A0ABW4JLI2</accession>
<dbReference type="HAMAP" id="MF_01208">
    <property type="entry name" value="PyrE"/>
    <property type="match status" value="1"/>
</dbReference>
<dbReference type="InterPro" id="IPR000836">
    <property type="entry name" value="PRTase_dom"/>
</dbReference>
<evidence type="ECO:0000313" key="9">
    <source>
        <dbReference type="Proteomes" id="UP001597079"/>
    </source>
</evidence>
<evidence type="ECO:0000259" key="7">
    <source>
        <dbReference type="Pfam" id="PF00156"/>
    </source>
</evidence>
<reference evidence="9" key="1">
    <citation type="journal article" date="2019" name="Int. J. Syst. Evol. Microbiol.">
        <title>The Global Catalogue of Microorganisms (GCM) 10K type strain sequencing project: providing services to taxonomists for standard genome sequencing and annotation.</title>
        <authorList>
            <consortium name="The Broad Institute Genomics Platform"/>
            <consortium name="The Broad Institute Genome Sequencing Center for Infectious Disease"/>
            <person name="Wu L."/>
            <person name="Ma J."/>
        </authorList>
    </citation>
    <scope>NUCLEOTIDE SEQUENCE [LARGE SCALE GENOMIC DNA]</scope>
    <source>
        <strain evidence="9">CGMCC 1.12286</strain>
    </source>
</reference>
<keyword evidence="4 6" id="KW-0808">Transferase</keyword>
<sequence>MELFRDSYVQDVDTLAAGLLQIGAVELRPNEPFTWSSGWKSPIYCDNRLVLGYPLLRNLVIEGFEQIVQTDFPVAQVIVGTATAGIPHAAILADRLSLPNAYVRSQAKAHGQGKQIEGYVRPGMKAIVIEDTLSTGKSAYDAVECLQAADVEVMAVFTILSYDFDVASQRIEASGVPAYRLVPYRALVRVAHERGVVSDTDVNLLMSWRTAPESFR</sequence>
<evidence type="ECO:0000256" key="1">
    <source>
        <dbReference type="ARBA" id="ARBA00004889"/>
    </source>
</evidence>
<feature type="domain" description="Phosphoribosyltransferase" evidence="7">
    <location>
        <begin position="61"/>
        <end position="160"/>
    </location>
</feature>
<gene>
    <name evidence="6 8" type="primary">pyrE</name>
    <name evidence="8" type="ORF">ACFSB2_21700</name>
</gene>
<comment type="similarity">
    <text evidence="6">Belongs to the purine/pyrimidine phosphoribosyltransferase family. PyrE subfamily.</text>
</comment>
<dbReference type="Gene3D" id="3.40.50.2020">
    <property type="match status" value="1"/>
</dbReference>
<feature type="binding site" evidence="6">
    <location>
        <position position="110"/>
    </location>
    <ligand>
        <name>5-phospho-alpha-D-ribose 1-diphosphate</name>
        <dbReference type="ChEBI" id="CHEBI:58017"/>
        <note>ligand shared between dimeric partners</note>
    </ligand>
</feature>
<evidence type="ECO:0000256" key="6">
    <source>
        <dbReference type="HAMAP-Rule" id="MF_01208"/>
    </source>
</evidence>
<name>A0ABW4JLI2_9BACL</name>
<evidence type="ECO:0000256" key="3">
    <source>
        <dbReference type="ARBA" id="ARBA00022676"/>
    </source>
</evidence>
<comment type="cofactor">
    <cofactor evidence="6">
        <name>Mg(2+)</name>
        <dbReference type="ChEBI" id="CHEBI:18420"/>
    </cofactor>
</comment>
<feature type="binding site" evidence="6">
    <location>
        <position position="104"/>
    </location>
    <ligand>
        <name>5-phospho-alpha-D-ribose 1-diphosphate</name>
        <dbReference type="ChEBI" id="CHEBI:58017"/>
        <note>ligand shared between dimeric partners</note>
    </ligand>
</feature>
<evidence type="ECO:0000256" key="2">
    <source>
        <dbReference type="ARBA" id="ARBA00011971"/>
    </source>
</evidence>
<comment type="caution">
    <text evidence="6">Lacks conserved residue(s) required for the propagation of feature annotation.</text>
</comment>
<comment type="subunit">
    <text evidence="6">Homodimer.</text>
</comment>
<dbReference type="GO" id="GO:0004588">
    <property type="term" value="F:orotate phosphoribosyltransferase activity"/>
    <property type="evidence" value="ECO:0007669"/>
    <property type="project" value="UniProtKB-EC"/>
</dbReference>
<dbReference type="RefSeq" id="WP_377945198.1">
    <property type="nucleotide sequence ID" value="NZ_JBHUCX010000092.1"/>
</dbReference>
<evidence type="ECO:0000313" key="8">
    <source>
        <dbReference type="EMBL" id="MFD1677291.1"/>
    </source>
</evidence>
<dbReference type="InterPro" id="IPR004467">
    <property type="entry name" value="Or_phspho_trans_dom"/>
</dbReference>
<comment type="catalytic activity">
    <reaction evidence="6">
        <text>orotidine 5'-phosphate + diphosphate = orotate + 5-phospho-alpha-D-ribose 1-diphosphate</text>
        <dbReference type="Rhea" id="RHEA:10380"/>
        <dbReference type="ChEBI" id="CHEBI:30839"/>
        <dbReference type="ChEBI" id="CHEBI:33019"/>
        <dbReference type="ChEBI" id="CHEBI:57538"/>
        <dbReference type="ChEBI" id="CHEBI:58017"/>
        <dbReference type="EC" id="2.4.2.10"/>
    </reaction>
</comment>
<evidence type="ECO:0000256" key="5">
    <source>
        <dbReference type="ARBA" id="ARBA00022975"/>
    </source>
</evidence>
<dbReference type="EC" id="2.4.2.10" evidence="2 6"/>
<keyword evidence="5 6" id="KW-0665">Pyrimidine biosynthesis</keyword>
<dbReference type="Proteomes" id="UP001597079">
    <property type="component" value="Unassembled WGS sequence"/>
</dbReference>
<dbReference type="CDD" id="cd06223">
    <property type="entry name" value="PRTases_typeI"/>
    <property type="match status" value="1"/>
</dbReference>
<organism evidence="8 9">
    <name type="scientific">Alicyclobacillus fodiniaquatilis</name>
    <dbReference type="NCBI Taxonomy" id="1661150"/>
    <lineage>
        <taxon>Bacteria</taxon>
        <taxon>Bacillati</taxon>
        <taxon>Bacillota</taxon>
        <taxon>Bacilli</taxon>
        <taxon>Bacillales</taxon>
        <taxon>Alicyclobacillaceae</taxon>
        <taxon>Alicyclobacillus</taxon>
    </lineage>
</organism>
<dbReference type="NCBIfam" id="TIGR00336">
    <property type="entry name" value="pyrE"/>
    <property type="match status" value="1"/>
</dbReference>
<proteinExistence type="inferred from homology"/>
<protein>
    <recommendedName>
        <fullName evidence="2 6">Orotate phosphoribosyltransferase</fullName>
        <shortName evidence="6">OPRT</shortName>
        <shortName evidence="6">OPRTase</shortName>
        <ecNumber evidence="2 6">2.4.2.10</ecNumber>
    </recommendedName>
</protein>
<comment type="pathway">
    <text evidence="1 6">Pyrimidine metabolism; UMP biosynthesis via de novo pathway; UMP from orotate: step 1/2.</text>
</comment>
<dbReference type="InterPro" id="IPR029057">
    <property type="entry name" value="PRTase-like"/>
</dbReference>
<dbReference type="Pfam" id="PF00156">
    <property type="entry name" value="Pribosyltran"/>
    <property type="match status" value="1"/>
</dbReference>
<comment type="caution">
    <text evidence="8">The sequence shown here is derived from an EMBL/GenBank/DDBJ whole genome shotgun (WGS) entry which is preliminary data.</text>
</comment>
<keyword evidence="6" id="KW-0460">Magnesium</keyword>
<keyword evidence="3 6" id="KW-0328">Glycosyltransferase</keyword>
<feature type="binding site" evidence="6">
    <location>
        <position position="134"/>
    </location>
    <ligand>
        <name>orotate</name>
        <dbReference type="ChEBI" id="CHEBI:30839"/>
    </ligand>
</feature>
<feature type="binding site" description="in other chain" evidence="6">
    <location>
        <begin position="130"/>
        <end position="138"/>
    </location>
    <ligand>
        <name>5-phospho-alpha-D-ribose 1-diphosphate</name>
        <dbReference type="ChEBI" id="CHEBI:58017"/>
        <note>ligand shared between dimeric partners</note>
    </ligand>
</feature>
<dbReference type="PANTHER" id="PTHR19278">
    <property type="entry name" value="OROTATE PHOSPHORIBOSYLTRANSFERASE"/>
    <property type="match status" value="1"/>
</dbReference>
<evidence type="ECO:0000256" key="4">
    <source>
        <dbReference type="ARBA" id="ARBA00022679"/>
    </source>
</evidence>
<comment type="function">
    <text evidence="6">Catalyzes the transfer of a ribosyl phosphate group from 5-phosphoribose 1-diphosphate to orotate, leading to the formation of orotidine monophosphate (OMP).</text>
</comment>